<dbReference type="InterPro" id="IPR010613">
    <property type="entry name" value="PES"/>
</dbReference>
<dbReference type="GO" id="GO:0070545">
    <property type="term" value="C:PeBoW complex"/>
    <property type="evidence" value="ECO:0007669"/>
    <property type="project" value="TreeGrafter"/>
</dbReference>
<name>A0A5J5C2M9_9ASTE</name>
<dbReference type="EMBL" id="CM018032">
    <property type="protein sequence ID" value="KAA8548142.1"/>
    <property type="molecule type" value="Genomic_DNA"/>
</dbReference>
<evidence type="ECO:0000313" key="3">
    <source>
        <dbReference type="Proteomes" id="UP000325577"/>
    </source>
</evidence>
<dbReference type="OrthoDB" id="10264910at2759"/>
<dbReference type="PANTHER" id="PTHR12221:SF6">
    <property type="entry name" value="PESCADILLO HOMOLOG"/>
    <property type="match status" value="1"/>
</dbReference>
<accession>A0A5J5C2M9</accession>
<dbReference type="GO" id="GO:0000463">
    <property type="term" value="P:maturation of LSU-rRNA from tricistronic rRNA transcript (SSU-rRNA, 5.8S rRNA, LSU-rRNA)"/>
    <property type="evidence" value="ECO:0007669"/>
    <property type="project" value="TreeGrafter"/>
</dbReference>
<sequence>MDGGNFEIPRSKHDPLLSLVPIPLHFSRFVPSSPRLPSLYSHAKALQASWKEKGRKRCKIYHQNTSGEVSPSQSITIQASRYLFQIMSILQKQYHDKLKMELQCVQYSPVSNVNKQTSAEDAEAREDSLPDMQQIAEDSANMSKVVMSRKKRRLYEAMQIGKERKQGHVDLLKNRKKRIEEAN</sequence>
<keyword evidence="3" id="KW-1185">Reference proteome</keyword>
<comment type="subcellular location">
    <subcellularLocation>
        <location evidence="1">Nucleus</location>
    </subcellularLocation>
</comment>
<gene>
    <name evidence="2" type="ORF">F0562_004597</name>
</gene>
<dbReference type="PANTHER" id="PTHR12221">
    <property type="entry name" value="PESCADILLO - RELATED"/>
    <property type="match status" value="1"/>
</dbReference>
<evidence type="ECO:0000256" key="1">
    <source>
        <dbReference type="ARBA" id="ARBA00004123"/>
    </source>
</evidence>
<dbReference type="AlphaFoldDB" id="A0A5J5C2M9"/>
<dbReference type="Proteomes" id="UP000325577">
    <property type="component" value="Linkage Group LG1"/>
</dbReference>
<proteinExistence type="predicted"/>
<protein>
    <submittedName>
        <fullName evidence="2">Uncharacterized protein</fullName>
    </submittedName>
</protein>
<dbReference type="GO" id="GO:0003723">
    <property type="term" value="F:RNA binding"/>
    <property type="evidence" value="ECO:0007669"/>
    <property type="project" value="TreeGrafter"/>
</dbReference>
<reference evidence="2 3" key="1">
    <citation type="submission" date="2019-09" db="EMBL/GenBank/DDBJ databases">
        <title>A chromosome-level genome assembly of the Chinese tupelo Nyssa sinensis.</title>
        <authorList>
            <person name="Yang X."/>
            <person name="Kang M."/>
            <person name="Yang Y."/>
            <person name="Xiong H."/>
            <person name="Wang M."/>
            <person name="Zhang Z."/>
            <person name="Wang Z."/>
            <person name="Wu H."/>
            <person name="Ma T."/>
            <person name="Liu J."/>
            <person name="Xi Z."/>
        </authorList>
    </citation>
    <scope>NUCLEOTIDE SEQUENCE [LARGE SCALE GENOMIC DNA]</scope>
    <source>
        <strain evidence="2">J267</strain>
        <tissue evidence="2">Leaf</tissue>
    </source>
</reference>
<evidence type="ECO:0000313" key="2">
    <source>
        <dbReference type="EMBL" id="KAA8548142.1"/>
    </source>
</evidence>
<organism evidence="2 3">
    <name type="scientific">Nyssa sinensis</name>
    <dbReference type="NCBI Taxonomy" id="561372"/>
    <lineage>
        <taxon>Eukaryota</taxon>
        <taxon>Viridiplantae</taxon>
        <taxon>Streptophyta</taxon>
        <taxon>Embryophyta</taxon>
        <taxon>Tracheophyta</taxon>
        <taxon>Spermatophyta</taxon>
        <taxon>Magnoliopsida</taxon>
        <taxon>eudicotyledons</taxon>
        <taxon>Gunneridae</taxon>
        <taxon>Pentapetalae</taxon>
        <taxon>asterids</taxon>
        <taxon>Cornales</taxon>
        <taxon>Nyssaceae</taxon>
        <taxon>Nyssa</taxon>
    </lineage>
</organism>